<dbReference type="AlphaFoldDB" id="A0A139X672"/>
<dbReference type="PANTHER" id="PTHR43048:SF3">
    <property type="entry name" value="METHYLMALONYL-COA EPIMERASE, MITOCHONDRIAL"/>
    <property type="match status" value="1"/>
</dbReference>
<dbReference type="InterPro" id="IPR029068">
    <property type="entry name" value="Glyas_Bleomycin-R_OHBP_Dase"/>
</dbReference>
<evidence type="ECO:0000313" key="3">
    <source>
        <dbReference type="EMBL" id="KYC40122.1"/>
    </source>
</evidence>
<feature type="domain" description="VOC" evidence="2">
    <location>
        <begin position="23"/>
        <end position="150"/>
    </location>
</feature>
<dbReference type="PROSITE" id="PS51819">
    <property type="entry name" value="VOC"/>
    <property type="match status" value="1"/>
</dbReference>
<dbReference type="STRING" id="128403.WA1_29705"/>
<dbReference type="Proteomes" id="UP000076925">
    <property type="component" value="Unassembled WGS sequence"/>
</dbReference>
<dbReference type="GO" id="GO:0004493">
    <property type="term" value="F:methylmalonyl-CoA epimerase activity"/>
    <property type="evidence" value="ECO:0007669"/>
    <property type="project" value="TreeGrafter"/>
</dbReference>
<keyword evidence="4" id="KW-1185">Reference proteome</keyword>
<dbReference type="SUPFAM" id="SSF54593">
    <property type="entry name" value="Glyoxalase/Bleomycin resistance protein/Dihydroxybiphenyl dioxygenase"/>
    <property type="match status" value="1"/>
</dbReference>
<evidence type="ECO:0000256" key="1">
    <source>
        <dbReference type="ARBA" id="ARBA00022723"/>
    </source>
</evidence>
<dbReference type="InterPro" id="IPR037523">
    <property type="entry name" value="VOC_core"/>
</dbReference>
<proteinExistence type="predicted"/>
<dbReference type="PANTHER" id="PTHR43048">
    <property type="entry name" value="METHYLMALONYL-COA EPIMERASE"/>
    <property type="match status" value="1"/>
</dbReference>
<sequence length="154" mass="16981">MTENLYAEALGKEQVNVRGKTLALHHIGIVVQSISTGWNLYSGMGFEAATPIYHDPIQKVRVQFINSGSNVLIELVEPAEPDSPVSNFLKKRGPGFHHLCYLVDDINASCEYVREQGGIITCTPVPAVAFQGKHIAFVYWHGTIIEFLEQGGNN</sequence>
<dbReference type="InterPro" id="IPR051785">
    <property type="entry name" value="MMCE/EMCE_epimerase"/>
</dbReference>
<dbReference type="Pfam" id="PF13669">
    <property type="entry name" value="Glyoxalase_4"/>
    <property type="match status" value="1"/>
</dbReference>
<comment type="caution">
    <text evidence="3">The sequence shown here is derived from an EMBL/GenBank/DDBJ whole genome shotgun (WGS) entry which is preliminary data.</text>
</comment>
<organism evidence="3 4">
    <name type="scientific">Scytonema hofmannii PCC 7110</name>
    <dbReference type="NCBI Taxonomy" id="128403"/>
    <lineage>
        <taxon>Bacteria</taxon>
        <taxon>Bacillati</taxon>
        <taxon>Cyanobacteriota</taxon>
        <taxon>Cyanophyceae</taxon>
        <taxon>Nostocales</taxon>
        <taxon>Scytonemataceae</taxon>
        <taxon>Scytonema</taxon>
    </lineage>
</organism>
<dbReference type="GO" id="GO:0046491">
    <property type="term" value="P:L-methylmalonyl-CoA metabolic process"/>
    <property type="evidence" value="ECO:0007669"/>
    <property type="project" value="TreeGrafter"/>
</dbReference>
<name>A0A139X672_9CYAN</name>
<evidence type="ECO:0000313" key="4">
    <source>
        <dbReference type="Proteomes" id="UP000076925"/>
    </source>
</evidence>
<evidence type="ECO:0000259" key="2">
    <source>
        <dbReference type="PROSITE" id="PS51819"/>
    </source>
</evidence>
<keyword evidence="1" id="KW-0479">Metal-binding</keyword>
<dbReference type="RefSeq" id="WP_017740706.1">
    <property type="nucleotide sequence ID" value="NZ_KQ976354.1"/>
</dbReference>
<dbReference type="GO" id="GO:0046872">
    <property type="term" value="F:metal ion binding"/>
    <property type="evidence" value="ECO:0007669"/>
    <property type="project" value="UniProtKB-KW"/>
</dbReference>
<accession>A0A139X672</accession>
<gene>
    <name evidence="3" type="ORF">WA1_29705</name>
</gene>
<protein>
    <recommendedName>
        <fullName evidence="2">VOC domain-containing protein</fullName>
    </recommendedName>
</protein>
<dbReference type="OrthoDB" id="9788468at2"/>
<dbReference type="Gene3D" id="3.10.180.10">
    <property type="entry name" value="2,3-Dihydroxybiphenyl 1,2-Dioxygenase, domain 1"/>
    <property type="match status" value="1"/>
</dbReference>
<reference evidence="3 4" key="1">
    <citation type="journal article" date="2013" name="Genome Biol. Evol.">
        <title>Genomes of Stigonematalean cyanobacteria (subsection V) and the evolution of oxygenic photosynthesis from prokaryotes to plastids.</title>
        <authorList>
            <person name="Dagan T."/>
            <person name="Roettger M."/>
            <person name="Stucken K."/>
            <person name="Landan G."/>
            <person name="Koch R."/>
            <person name="Major P."/>
            <person name="Gould S.B."/>
            <person name="Goremykin V.V."/>
            <person name="Rippka R."/>
            <person name="Tandeau de Marsac N."/>
            <person name="Gugger M."/>
            <person name="Lockhart P.J."/>
            <person name="Allen J.F."/>
            <person name="Brune I."/>
            <person name="Maus I."/>
            <person name="Puhler A."/>
            <person name="Martin W.F."/>
        </authorList>
    </citation>
    <scope>NUCLEOTIDE SEQUENCE [LARGE SCALE GENOMIC DNA]</scope>
    <source>
        <strain evidence="3 4">PCC 7110</strain>
    </source>
</reference>
<dbReference type="EMBL" id="ANNX02000031">
    <property type="protein sequence ID" value="KYC40122.1"/>
    <property type="molecule type" value="Genomic_DNA"/>
</dbReference>